<evidence type="ECO:0000259" key="6">
    <source>
        <dbReference type="Pfam" id="PF04542"/>
    </source>
</evidence>
<dbReference type="GO" id="GO:0006352">
    <property type="term" value="P:DNA-templated transcription initiation"/>
    <property type="evidence" value="ECO:0007669"/>
    <property type="project" value="InterPro"/>
</dbReference>
<dbReference type="SUPFAM" id="SSF88946">
    <property type="entry name" value="Sigma2 domain of RNA polymerase sigma factors"/>
    <property type="match status" value="1"/>
</dbReference>
<evidence type="ECO:0000313" key="8">
    <source>
        <dbReference type="EMBL" id="SCG18347.1"/>
    </source>
</evidence>
<keyword evidence="4" id="KW-0238">DNA-binding</keyword>
<evidence type="ECO:0000256" key="5">
    <source>
        <dbReference type="ARBA" id="ARBA00023163"/>
    </source>
</evidence>
<dbReference type="InterPro" id="IPR013325">
    <property type="entry name" value="RNA_pol_sigma_r2"/>
</dbReference>
<dbReference type="GeneID" id="95804381"/>
<reference evidence="8 9" key="1">
    <citation type="submission" date="2016-06" db="EMBL/GenBank/DDBJ databases">
        <authorList>
            <person name="Kjaerup R.B."/>
            <person name="Dalgaard T.S."/>
            <person name="Juul-Madsen H.R."/>
        </authorList>
    </citation>
    <scope>NUCLEOTIDE SEQUENCE [LARGE SCALE GENOMIC DNA]</scope>
    <source>
        <strain evidence="8 9">DSM 43913</strain>
    </source>
</reference>
<dbReference type="InterPro" id="IPR007627">
    <property type="entry name" value="RNA_pol_sigma70_r2"/>
</dbReference>
<dbReference type="Pfam" id="PF04542">
    <property type="entry name" value="Sigma70_r2"/>
    <property type="match status" value="1"/>
</dbReference>
<keyword evidence="9" id="KW-1185">Reference proteome</keyword>
<dbReference type="InterPro" id="IPR039425">
    <property type="entry name" value="RNA_pol_sigma-70-like"/>
</dbReference>
<accession>A0A1C5GF34</accession>
<evidence type="ECO:0000256" key="1">
    <source>
        <dbReference type="ARBA" id="ARBA00010641"/>
    </source>
</evidence>
<dbReference type="Gene3D" id="1.10.1740.10">
    <property type="match status" value="1"/>
</dbReference>
<dbReference type="EMBL" id="LT607733">
    <property type="protein sequence ID" value="SCG18347.1"/>
    <property type="molecule type" value="Genomic_DNA"/>
</dbReference>
<dbReference type="GO" id="GO:0003677">
    <property type="term" value="F:DNA binding"/>
    <property type="evidence" value="ECO:0007669"/>
    <property type="project" value="UniProtKB-KW"/>
</dbReference>
<keyword evidence="2" id="KW-0805">Transcription regulation</keyword>
<dbReference type="Gene3D" id="1.10.10.10">
    <property type="entry name" value="Winged helix-like DNA-binding domain superfamily/Winged helix DNA-binding domain"/>
    <property type="match status" value="1"/>
</dbReference>
<dbReference type="SUPFAM" id="SSF88659">
    <property type="entry name" value="Sigma3 and sigma4 domains of RNA polymerase sigma factors"/>
    <property type="match status" value="1"/>
</dbReference>
<dbReference type="RefSeq" id="WP_089001971.1">
    <property type="nucleotide sequence ID" value="NZ_JBFAAC010000003.1"/>
</dbReference>
<evidence type="ECO:0000259" key="7">
    <source>
        <dbReference type="Pfam" id="PF08281"/>
    </source>
</evidence>
<dbReference type="Pfam" id="PF08281">
    <property type="entry name" value="Sigma70_r4_2"/>
    <property type="match status" value="1"/>
</dbReference>
<dbReference type="NCBIfam" id="TIGR02937">
    <property type="entry name" value="sigma70-ECF"/>
    <property type="match status" value="1"/>
</dbReference>
<protein>
    <submittedName>
        <fullName evidence="8">RNA polymerase sigma-70 factor, ECF subfamily</fullName>
    </submittedName>
</protein>
<feature type="domain" description="RNA polymerase sigma-70 region 2" evidence="6">
    <location>
        <begin position="11"/>
        <end position="74"/>
    </location>
</feature>
<evidence type="ECO:0000313" key="9">
    <source>
        <dbReference type="Proteomes" id="UP000198251"/>
    </source>
</evidence>
<proteinExistence type="inferred from homology"/>
<sequence length="181" mass="20471">MQGREERVTELFRRHADDIHAYATWRVGNQDAADVVGEVFLVAWRSLDRVRAGEERGWLFGVARKVVLARRRRGAASNALDERMSASTVPEIGSDRLADDVALRDQVRQALDTLSVRDREVLVTAAWFDLTSAEAARVLGVSRPAYAVRLHRARNRFRTAYEQVVKSEYEASSAIHKPVRV</sequence>
<evidence type="ECO:0000256" key="2">
    <source>
        <dbReference type="ARBA" id="ARBA00023015"/>
    </source>
</evidence>
<evidence type="ECO:0000256" key="3">
    <source>
        <dbReference type="ARBA" id="ARBA00023082"/>
    </source>
</evidence>
<dbReference type="InterPro" id="IPR014284">
    <property type="entry name" value="RNA_pol_sigma-70_dom"/>
</dbReference>
<organism evidence="8 9">
    <name type="scientific">Micromonospora echinofusca</name>
    <dbReference type="NCBI Taxonomy" id="47858"/>
    <lineage>
        <taxon>Bacteria</taxon>
        <taxon>Bacillati</taxon>
        <taxon>Actinomycetota</taxon>
        <taxon>Actinomycetes</taxon>
        <taxon>Micromonosporales</taxon>
        <taxon>Micromonosporaceae</taxon>
        <taxon>Micromonospora</taxon>
    </lineage>
</organism>
<dbReference type="PANTHER" id="PTHR43133">
    <property type="entry name" value="RNA POLYMERASE ECF-TYPE SIGMA FACTO"/>
    <property type="match status" value="1"/>
</dbReference>
<dbReference type="PANTHER" id="PTHR43133:SF8">
    <property type="entry name" value="RNA POLYMERASE SIGMA FACTOR HI_1459-RELATED"/>
    <property type="match status" value="1"/>
</dbReference>
<dbReference type="AlphaFoldDB" id="A0A1C5GF34"/>
<keyword evidence="5" id="KW-0804">Transcription</keyword>
<feature type="domain" description="RNA polymerase sigma factor 70 region 4 type 2" evidence="7">
    <location>
        <begin position="105"/>
        <end position="156"/>
    </location>
</feature>
<dbReference type="InterPro" id="IPR036388">
    <property type="entry name" value="WH-like_DNA-bd_sf"/>
</dbReference>
<name>A0A1C5GF34_MICEH</name>
<dbReference type="Proteomes" id="UP000198251">
    <property type="component" value="Chromosome I"/>
</dbReference>
<gene>
    <name evidence="8" type="ORF">GA0070610_4690</name>
</gene>
<comment type="similarity">
    <text evidence="1">Belongs to the sigma-70 factor family. ECF subfamily.</text>
</comment>
<dbReference type="InterPro" id="IPR013324">
    <property type="entry name" value="RNA_pol_sigma_r3/r4-like"/>
</dbReference>
<dbReference type="GO" id="GO:0016987">
    <property type="term" value="F:sigma factor activity"/>
    <property type="evidence" value="ECO:0007669"/>
    <property type="project" value="UniProtKB-KW"/>
</dbReference>
<evidence type="ECO:0000256" key="4">
    <source>
        <dbReference type="ARBA" id="ARBA00023125"/>
    </source>
</evidence>
<keyword evidence="3" id="KW-0731">Sigma factor</keyword>
<dbReference type="InterPro" id="IPR013249">
    <property type="entry name" value="RNA_pol_sigma70_r4_t2"/>
</dbReference>